<accession>A0ABS7FZ51</accession>
<organism evidence="4 5">
    <name type="scientific">Actinomadura parmotrematis</name>
    <dbReference type="NCBI Taxonomy" id="2864039"/>
    <lineage>
        <taxon>Bacteria</taxon>
        <taxon>Bacillati</taxon>
        <taxon>Actinomycetota</taxon>
        <taxon>Actinomycetes</taxon>
        <taxon>Streptosporangiales</taxon>
        <taxon>Thermomonosporaceae</taxon>
        <taxon>Actinomadura</taxon>
    </lineage>
</organism>
<dbReference type="Pfam" id="PF13185">
    <property type="entry name" value="GAF_2"/>
    <property type="match status" value="1"/>
</dbReference>
<dbReference type="Pfam" id="PF01590">
    <property type="entry name" value="GAF"/>
    <property type="match status" value="1"/>
</dbReference>
<dbReference type="EMBL" id="JAIBOA010000018">
    <property type="protein sequence ID" value="MBW8485728.1"/>
    <property type="molecule type" value="Genomic_DNA"/>
</dbReference>
<dbReference type="InterPro" id="IPR029016">
    <property type="entry name" value="GAF-like_dom_sf"/>
</dbReference>
<reference evidence="4 5" key="1">
    <citation type="submission" date="2021-07" db="EMBL/GenBank/DDBJ databases">
        <title>Actinomadura sp. PM05-2 isolated from lichen.</title>
        <authorList>
            <person name="Somphong A."/>
            <person name="Phongsopitanun W."/>
            <person name="Tanasupawat S."/>
            <person name="Peongsungnone V."/>
        </authorList>
    </citation>
    <scope>NUCLEOTIDE SEQUENCE [LARGE SCALE GENOMIC DNA]</scope>
    <source>
        <strain evidence="4 5">PM05-2</strain>
    </source>
</reference>
<evidence type="ECO:0000256" key="1">
    <source>
        <dbReference type="ARBA" id="ARBA00022801"/>
    </source>
</evidence>
<keyword evidence="1" id="KW-0378">Hydrolase</keyword>
<dbReference type="PANTHER" id="PTHR43156">
    <property type="entry name" value="STAGE II SPORULATION PROTEIN E-RELATED"/>
    <property type="match status" value="1"/>
</dbReference>
<dbReference type="PANTHER" id="PTHR43156:SF2">
    <property type="entry name" value="STAGE II SPORULATION PROTEIN E"/>
    <property type="match status" value="1"/>
</dbReference>
<feature type="domain" description="PPM-type phosphatase" evidence="3">
    <location>
        <begin position="403"/>
        <end position="633"/>
    </location>
</feature>
<comment type="caution">
    <text evidence="4">The sequence shown here is derived from an EMBL/GenBank/DDBJ whole genome shotgun (WGS) entry which is preliminary data.</text>
</comment>
<evidence type="ECO:0000313" key="5">
    <source>
        <dbReference type="Proteomes" id="UP000774570"/>
    </source>
</evidence>
<keyword evidence="5" id="KW-1185">Reference proteome</keyword>
<gene>
    <name evidence="4" type="ORF">K1Y72_25330</name>
</gene>
<dbReference type="Gene3D" id="3.30.450.40">
    <property type="match status" value="2"/>
</dbReference>
<dbReference type="InterPro" id="IPR001932">
    <property type="entry name" value="PPM-type_phosphatase-like_dom"/>
</dbReference>
<protein>
    <submittedName>
        <fullName evidence="4">SpoIIE family protein phosphatase</fullName>
    </submittedName>
</protein>
<dbReference type="InterPro" id="IPR036457">
    <property type="entry name" value="PPM-type-like_dom_sf"/>
</dbReference>
<evidence type="ECO:0000313" key="4">
    <source>
        <dbReference type="EMBL" id="MBW8485728.1"/>
    </source>
</evidence>
<feature type="domain" description="GAF" evidence="2">
    <location>
        <begin position="233"/>
        <end position="383"/>
    </location>
</feature>
<name>A0ABS7FZ51_9ACTN</name>
<dbReference type="SMART" id="SM00331">
    <property type="entry name" value="PP2C_SIG"/>
    <property type="match status" value="1"/>
</dbReference>
<dbReference type="Proteomes" id="UP000774570">
    <property type="component" value="Unassembled WGS sequence"/>
</dbReference>
<sequence length="636" mass="66812">MSVAEGSGGRTARLTDRGRLAAVAEVGLSAEREPGMERFARLVVRMLDVPMALVSLVEAGRQVLPGQFGLPEPWATRRAIPVPHALCHLVVEAGEPLVLPDARADERTGGSPAIDDLGLVAYAGLPLADEQGRVLGVLAAVDTRPRAWTDAELADLADLAAACGVELRLRRVTRRSIEAREAAELGRLGAERAQRVAERAGEEALHVNALSQEALRRAELLLRAAEDLGDTSGLADVRRTLRDLVSGDLKPSYVGLVVAEGASLRRIPDPDLPNVLEDAPAAYPRTARRPSATAVAEGRPVIIADRAELAAGYGPDALRSFDALGLRTAVCMPLRGAQGVLGALELGWDRPYTIDVQERAVLTTIAGYAAQALERAVFLDERVSTARRLQQAMLTDLPPASGLEIAALYRPAADRDMVGGDWYDAYPLPGGAGADAGDAPRPLAVTVGDITGHDMAAATIMGQARAMLRQAEADHPGAGPSRAVDALEHACASLPLDATGTLVHAHLTPAGSGSWELTWTNAGHPPALLALPRGGAEQLTGHDRLFWPGLAFGPRTDHRRVLTPGATVLLYTDGLVERPGESIGACIDRTAGLLADLLAEDPGRPLDGLLESITDTVAGPHAKDDVVLLAVRVPGA</sequence>
<proteinExistence type="predicted"/>
<dbReference type="SUPFAM" id="SSF55781">
    <property type="entry name" value="GAF domain-like"/>
    <property type="match status" value="2"/>
</dbReference>
<feature type="domain" description="GAF" evidence="2">
    <location>
        <begin position="31"/>
        <end position="177"/>
    </location>
</feature>
<dbReference type="SUPFAM" id="SSF81606">
    <property type="entry name" value="PP2C-like"/>
    <property type="match status" value="1"/>
</dbReference>
<dbReference type="InterPro" id="IPR003018">
    <property type="entry name" value="GAF"/>
</dbReference>
<dbReference type="Gene3D" id="3.60.40.10">
    <property type="entry name" value="PPM-type phosphatase domain"/>
    <property type="match status" value="1"/>
</dbReference>
<dbReference type="SMART" id="SM00065">
    <property type="entry name" value="GAF"/>
    <property type="match status" value="2"/>
</dbReference>
<evidence type="ECO:0000259" key="3">
    <source>
        <dbReference type="SMART" id="SM00331"/>
    </source>
</evidence>
<dbReference type="RefSeq" id="WP_220168970.1">
    <property type="nucleotide sequence ID" value="NZ_JAIBOA010000018.1"/>
</dbReference>
<dbReference type="Pfam" id="PF07228">
    <property type="entry name" value="SpoIIE"/>
    <property type="match status" value="1"/>
</dbReference>
<dbReference type="InterPro" id="IPR052016">
    <property type="entry name" value="Bact_Sigma-Reg"/>
</dbReference>
<evidence type="ECO:0000259" key="2">
    <source>
        <dbReference type="SMART" id="SM00065"/>
    </source>
</evidence>